<feature type="region of interest" description="Disordered" evidence="1">
    <location>
        <begin position="35"/>
        <end position="86"/>
    </location>
</feature>
<dbReference type="Proteomes" id="UP001500655">
    <property type="component" value="Unassembled WGS sequence"/>
</dbReference>
<organism evidence="2 3">
    <name type="scientific">Luedemannella helvata</name>
    <dbReference type="NCBI Taxonomy" id="349315"/>
    <lineage>
        <taxon>Bacteria</taxon>
        <taxon>Bacillati</taxon>
        <taxon>Actinomycetota</taxon>
        <taxon>Actinomycetes</taxon>
        <taxon>Micromonosporales</taxon>
        <taxon>Micromonosporaceae</taxon>
        <taxon>Luedemannella</taxon>
    </lineage>
</organism>
<sequence length="366" mass="37174">MAVLVSAGIAVVAATKDVPASQFTMFEGATRAASVSPGATTAGPAPSTPVATPTATANASRSASVTPVARSASETPGARSAAQHPFSSTSVWNTAIGSGAKFESRSAPRTAAFLGAKPVINRDSWSIAVRITTTRDPLVTLNAVRNGKTHTIRIPADTVATGGSDKHVTLIQPDGVTAYDAFKFEKLSDGTWSAQIVVVTDLRGTGIGSGSRAAGVPAIAGLIRSEELAALRIPHALAVAVPNNVLKTGPVWPATRQDGDGTTSYSGTVPMGSLLAIPGSVDIDALPLSAEGRALAHTLQNYGAYVVDRAGTAALYCELACNAARTARMTADWKILHAEMRIVTNSSATSVGGGGTPRIAAPPALS</sequence>
<accession>A0ABN2K6B3</accession>
<comment type="caution">
    <text evidence="2">The sequence shown here is derived from an EMBL/GenBank/DDBJ whole genome shotgun (WGS) entry which is preliminary data.</text>
</comment>
<keyword evidence="3" id="KW-1185">Reference proteome</keyword>
<evidence type="ECO:0000313" key="3">
    <source>
        <dbReference type="Proteomes" id="UP001500655"/>
    </source>
</evidence>
<evidence type="ECO:0000313" key="2">
    <source>
        <dbReference type="EMBL" id="GAA1749027.1"/>
    </source>
</evidence>
<evidence type="ECO:0000256" key="1">
    <source>
        <dbReference type="SAM" id="MobiDB-lite"/>
    </source>
</evidence>
<protein>
    <submittedName>
        <fullName evidence="2">Uncharacterized protein</fullName>
    </submittedName>
</protein>
<name>A0ABN2K6B3_9ACTN</name>
<gene>
    <name evidence="2" type="ORF">GCM10009681_20270</name>
</gene>
<proteinExistence type="predicted"/>
<dbReference type="EMBL" id="BAAALS010000008">
    <property type="protein sequence ID" value="GAA1749027.1"/>
    <property type="molecule type" value="Genomic_DNA"/>
</dbReference>
<reference evidence="2 3" key="1">
    <citation type="journal article" date="2019" name="Int. J. Syst. Evol. Microbiol.">
        <title>The Global Catalogue of Microorganisms (GCM) 10K type strain sequencing project: providing services to taxonomists for standard genome sequencing and annotation.</title>
        <authorList>
            <consortium name="The Broad Institute Genomics Platform"/>
            <consortium name="The Broad Institute Genome Sequencing Center for Infectious Disease"/>
            <person name="Wu L."/>
            <person name="Ma J."/>
        </authorList>
    </citation>
    <scope>NUCLEOTIDE SEQUENCE [LARGE SCALE GENOMIC DNA]</scope>
    <source>
        <strain evidence="2 3">JCM 13249</strain>
    </source>
</reference>
<feature type="region of interest" description="Disordered" evidence="1">
    <location>
        <begin position="347"/>
        <end position="366"/>
    </location>
</feature>
<feature type="compositionally biased region" description="Low complexity" evidence="1">
    <location>
        <begin position="35"/>
        <end position="57"/>
    </location>
</feature>
<dbReference type="RefSeq" id="WP_344079259.1">
    <property type="nucleotide sequence ID" value="NZ_BAAALS010000008.1"/>
</dbReference>